<proteinExistence type="predicted"/>
<sequence>MLIARYWLERLFNCSFEFIQFEDFIINPELIKLLFEDEGKISLQFRSKTAYLSFCNNSASLLNIAMNHLITRENLTIGNFENDSENYIDDLFKLLVNKGKNFPRIRIEILNSSKIHDLLIKHIETSTDLSKMVARITLVYGHYSNVRINLSPRATNIEKIFEIRGYLIDYEYYTKYKLTNIYNPKMEFSICCNEGRSDEVVSKVNIERING</sequence>
<accession>A0A1I8BD19</accession>
<keyword evidence="1" id="KW-1185">Reference proteome</keyword>
<organism evidence="1 2">
    <name type="scientific">Meloidogyne hapla</name>
    <name type="common">Root-knot nematode worm</name>
    <dbReference type="NCBI Taxonomy" id="6305"/>
    <lineage>
        <taxon>Eukaryota</taxon>
        <taxon>Metazoa</taxon>
        <taxon>Ecdysozoa</taxon>
        <taxon>Nematoda</taxon>
        <taxon>Chromadorea</taxon>
        <taxon>Rhabditida</taxon>
        <taxon>Tylenchina</taxon>
        <taxon>Tylenchomorpha</taxon>
        <taxon>Tylenchoidea</taxon>
        <taxon>Meloidogynidae</taxon>
        <taxon>Meloidogyninae</taxon>
        <taxon>Meloidogyne</taxon>
    </lineage>
</organism>
<dbReference type="AlphaFoldDB" id="A0A1I8BD19"/>
<dbReference type="WBParaSite" id="MhA1_Contig1968.frz3.gene4">
    <property type="protein sequence ID" value="MhA1_Contig1968.frz3.gene4"/>
    <property type="gene ID" value="MhA1_Contig1968.frz3.gene4"/>
</dbReference>
<protein>
    <submittedName>
        <fullName evidence="2">FTH domain-containing protein</fullName>
    </submittedName>
</protein>
<reference evidence="2" key="1">
    <citation type="submission" date="2016-11" db="UniProtKB">
        <authorList>
            <consortium name="WormBaseParasite"/>
        </authorList>
    </citation>
    <scope>IDENTIFICATION</scope>
</reference>
<dbReference type="Proteomes" id="UP000095281">
    <property type="component" value="Unplaced"/>
</dbReference>
<name>A0A1I8BD19_MELHA</name>
<evidence type="ECO:0000313" key="1">
    <source>
        <dbReference type="Proteomes" id="UP000095281"/>
    </source>
</evidence>
<evidence type="ECO:0000313" key="2">
    <source>
        <dbReference type="WBParaSite" id="MhA1_Contig1968.frz3.gene4"/>
    </source>
</evidence>